<accession>A0A1R4IM86</accession>
<organism evidence="1 2">
    <name type="scientific">Mycetocola reblochoni REB411</name>
    <dbReference type="NCBI Taxonomy" id="1255698"/>
    <lineage>
        <taxon>Bacteria</taxon>
        <taxon>Bacillati</taxon>
        <taxon>Actinomycetota</taxon>
        <taxon>Actinomycetes</taxon>
        <taxon>Micrococcales</taxon>
        <taxon>Microbacteriaceae</taxon>
        <taxon>Mycetocola</taxon>
    </lineage>
</organism>
<proteinExistence type="predicted"/>
<evidence type="ECO:0000313" key="2">
    <source>
        <dbReference type="Proteomes" id="UP000196778"/>
    </source>
</evidence>
<evidence type="ECO:0000313" key="1">
    <source>
        <dbReference type="EMBL" id="SJN20931.1"/>
    </source>
</evidence>
<keyword evidence="2" id="KW-1185">Reference proteome</keyword>
<dbReference type="Proteomes" id="UP000196778">
    <property type="component" value="Unassembled WGS sequence"/>
</dbReference>
<protein>
    <submittedName>
        <fullName evidence="1">Uncharacterized protein</fullName>
    </submittedName>
</protein>
<reference evidence="2" key="1">
    <citation type="submission" date="2017-02" db="EMBL/GenBank/DDBJ databases">
        <authorList>
            <person name="Dridi B."/>
        </authorList>
    </citation>
    <scope>NUCLEOTIDE SEQUENCE [LARGE SCALE GENOMIC DNA]</scope>
    <source>
        <strain evidence="2">EB411</strain>
    </source>
</reference>
<name>A0A1R4IM86_9MICO</name>
<gene>
    <name evidence="1" type="ORF">FM119_02520</name>
</gene>
<dbReference type="EMBL" id="FUKR01000016">
    <property type="protein sequence ID" value="SJN20931.1"/>
    <property type="molecule type" value="Genomic_DNA"/>
</dbReference>
<sequence>MNVSYTGTVNVAPDVTVKVGVVPGATFNKSADVTEPNTALPSTRSTPVDVLIVWTCEDVNASVTRNVRPSDDDTV</sequence>
<dbReference type="AlphaFoldDB" id="A0A1R4IM86"/>